<evidence type="ECO:0000313" key="2">
    <source>
        <dbReference type="Proteomes" id="UP000320244"/>
    </source>
</evidence>
<dbReference type="AlphaFoldDB" id="A0A563E408"/>
<organism evidence="1 2">
    <name type="scientific">Leekyejoonella antrihumi</name>
    <dbReference type="NCBI Taxonomy" id="1660198"/>
    <lineage>
        <taxon>Bacteria</taxon>
        <taxon>Bacillati</taxon>
        <taxon>Actinomycetota</taxon>
        <taxon>Actinomycetes</taxon>
        <taxon>Micrococcales</taxon>
        <taxon>Dermacoccaceae</taxon>
        <taxon>Leekyejoonella</taxon>
    </lineage>
</organism>
<evidence type="ECO:0000313" key="1">
    <source>
        <dbReference type="EMBL" id="TWP37257.1"/>
    </source>
</evidence>
<comment type="caution">
    <text evidence="1">The sequence shown here is derived from an EMBL/GenBank/DDBJ whole genome shotgun (WGS) entry which is preliminary data.</text>
</comment>
<dbReference type="Gene3D" id="3.30.460.10">
    <property type="entry name" value="Beta Polymerase, domain 2"/>
    <property type="match status" value="1"/>
</dbReference>
<sequence length="53" mass="6347">MLVDLPLRRRVNLHIFPATAPEPLRHLLFRDWLRTHEASPLRRREAPARQDDP</sequence>
<dbReference type="SUPFAM" id="SSF81301">
    <property type="entry name" value="Nucleotidyltransferase"/>
    <property type="match status" value="1"/>
</dbReference>
<reference evidence="1 2" key="2">
    <citation type="submission" date="2019-08" db="EMBL/GenBank/DDBJ databases">
        <title>Jejuicoccus antrihumi gen. nov., sp. nov., a new member of the family Dermacoccaceae isolated from a cave.</title>
        <authorList>
            <person name="Schumann P."/>
            <person name="Kim I.S."/>
        </authorList>
    </citation>
    <scope>NUCLEOTIDE SEQUENCE [LARGE SCALE GENOMIC DNA]</scope>
    <source>
        <strain evidence="1 2">C5-26</strain>
    </source>
</reference>
<protein>
    <submittedName>
        <fullName evidence="1">GrpB family protein</fullName>
    </submittedName>
</protein>
<dbReference type="EMBL" id="VCQV01000007">
    <property type="protein sequence ID" value="TWP37257.1"/>
    <property type="molecule type" value="Genomic_DNA"/>
</dbReference>
<accession>A0A563E408</accession>
<dbReference type="Pfam" id="PF04229">
    <property type="entry name" value="GrpB"/>
    <property type="match status" value="1"/>
</dbReference>
<name>A0A563E408_9MICO</name>
<proteinExistence type="predicted"/>
<dbReference type="OrthoDB" id="9799092at2"/>
<dbReference type="Proteomes" id="UP000320244">
    <property type="component" value="Unassembled WGS sequence"/>
</dbReference>
<gene>
    <name evidence="1" type="ORF">FGL98_06955</name>
</gene>
<dbReference type="InterPro" id="IPR043519">
    <property type="entry name" value="NT_sf"/>
</dbReference>
<reference evidence="1 2" key="1">
    <citation type="submission" date="2019-05" db="EMBL/GenBank/DDBJ databases">
        <authorList>
            <person name="Lee S.D."/>
        </authorList>
    </citation>
    <scope>NUCLEOTIDE SEQUENCE [LARGE SCALE GENOMIC DNA]</scope>
    <source>
        <strain evidence="1 2">C5-26</strain>
    </source>
</reference>
<keyword evidence="2" id="KW-1185">Reference proteome</keyword>
<dbReference type="InterPro" id="IPR007344">
    <property type="entry name" value="GrpB/CoaE"/>
</dbReference>